<dbReference type="STRING" id="7260.B4MMJ9"/>
<evidence type="ECO:0000256" key="5">
    <source>
        <dbReference type="SAM" id="MobiDB-lite"/>
    </source>
</evidence>
<dbReference type="InterPro" id="IPR008662">
    <property type="entry name" value="TOIP1/2"/>
</dbReference>
<keyword evidence="8" id="KW-1185">Reference proteome</keyword>
<keyword evidence="3 6" id="KW-1133">Transmembrane helix</keyword>
<organism evidence="7 8">
    <name type="scientific">Drosophila willistoni</name>
    <name type="common">Fruit fly</name>
    <dbReference type="NCBI Taxonomy" id="7260"/>
    <lineage>
        <taxon>Eukaryota</taxon>
        <taxon>Metazoa</taxon>
        <taxon>Ecdysozoa</taxon>
        <taxon>Arthropoda</taxon>
        <taxon>Hexapoda</taxon>
        <taxon>Insecta</taxon>
        <taxon>Pterygota</taxon>
        <taxon>Neoptera</taxon>
        <taxon>Endopterygota</taxon>
        <taxon>Diptera</taxon>
        <taxon>Brachycera</taxon>
        <taxon>Muscomorpha</taxon>
        <taxon>Ephydroidea</taxon>
        <taxon>Drosophilidae</taxon>
        <taxon>Drosophila</taxon>
        <taxon>Sophophora</taxon>
    </lineage>
</organism>
<feature type="region of interest" description="Disordered" evidence="5">
    <location>
        <begin position="1"/>
        <end position="70"/>
    </location>
</feature>
<protein>
    <submittedName>
        <fullName evidence="7">Uncharacterized protein</fullName>
    </submittedName>
</protein>
<dbReference type="KEGG" id="dwi:6638941"/>
<feature type="compositionally biased region" description="Basic and acidic residues" evidence="5">
    <location>
        <begin position="50"/>
        <end position="69"/>
    </location>
</feature>
<dbReference type="OrthoDB" id="6258998at2759"/>
<reference evidence="7 8" key="1">
    <citation type="journal article" date="2007" name="Nature">
        <title>Evolution of genes and genomes on the Drosophila phylogeny.</title>
        <authorList>
            <consortium name="Drosophila 12 Genomes Consortium"/>
            <person name="Clark A.G."/>
            <person name="Eisen M.B."/>
            <person name="Smith D.R."/>
            <person name="Bergman C.M."/>
            <person name="Oliver B."/>
            <person name="Markow T.A."/>
            <person name="Kaufman T.C."/>
            <person name="Kellis M."/>
            <person name="Gelbart W."/>
            <person name="Iyer V.N."/>
            <person name="Pollard D.A."/>
            <person name="Sackton T.B."/>
            <person name="Larracuente A.M."/>
            <person name="Singh N.D."/>
            <person name="Abad J.P."/>
            <person name="Abt D.N."/>
            <person name="Adryan B."/>
            <person name="Aguade M."/>
            <person name="Akashi H."/>
            <person name="Anderson W.W."/>
            <person name="Aquadro C.F."/>
            <person name="Ardell D.H."/>
            <person name="Arguello R."/>
            <person name="Artieri C.G."/>
            <person name="Barbash D.A."/>
            <person name="Barker D."/>
            <person name="Barsanti P."/>
            <person name="Batterham P."/>
            <person name="Batzoglou S."/>
            <person name="Begun D."/>
            <person name="Bhutkar A."/>
            <person name="Blanco E."/>
            <person name="Bosak S.A."/>
            <person name="Bradley R.K."/>
            <person name="Brand A.D."/>
            <person name="Brent M.R."/>
            <person name="Brooks A.N."/>
            <person name="Brown R.H."/>
            <person name="Butlin R.K."/>
            <person name="Caggese C."/>
            <person name="Calvi B.R."/>
            <person name="Bernardo de Carvalho A."/>
            <person name="Caspi A."/>
            <person name="Castrezana S."/>
            <person name="Celniker S.E."/>
            <person name="Chang J.L."/>
            <person name="Chapple C."/>
            <person name="Chatterji S."/>
            <person name="Chinwalla A."/>
            <person name="Civetta A."/>
            <person name="Clifton S.W."/>
            <person name="Comeron J.M."/>
            <person name="Costello J.C."/>
            <person name="Coyne J.A."/>
            <person name="Daub J."/>
            <person name="David R.G."/>
            <person name="Delcher A.L."/>
            <person name="Delehaunty K."/>
            <person name="Do C.B."/>
            <person name="Ebling H."/>
            <person name="Edwards K."/>
            <person name="Eickbush T."/>
            <person name="Evans J.D."/>
            <person name="Filipski A."/>
            <person name="Findeiss S."/>
            <person name="Freyhult E."/>
            <person name="Fulton L."/>
            <person name="Fulton R."/>
            <person name="Garcia A.C."/>
            <person name="Gardiner A."/>
            <person name="Garfield D.A."/>
            <person name="Garvin B.E."/>
            <person name="Gibson G."/>
            <person name="Gilbert D."/>
            <person name="Gnerre S."/>
            <person name="Godfrey J."/>
            <person name="Good R."/>
            <person name="Gotea V."/>
            <person name="Gravely B."/>
            <person name="Greenberg A.J."/>
            <person name="Griffiths-Jones S."/>
            <person name="Gross S."/>
            <person name="Guigo R."/>
            <person name="Gustafson E.A."/>
            <person name="Haerty W."/>
            <person name="Hahn M.W."/>
            <person name="Halligan D.L."/>
            <person name="Halpern A.L."/>
            <person name="Halter G.M."/>
            <person name="Han M.V."/>
            <person name="Heger A."/>
            <person name="Hillier L."/>
            <person name="Hinrichs A.S."/>
            <person name="Holmes I."/>
            <person name="Hoskins R.A."/>
            <person name="Hubisz M.J."/>
            <person name="Hultmark D."/>
            <person name="Huntley M.A."/>
            <person name="Jaffe D.B."/>
            <person name="Jagadeeshan S."/>
            <person name="Jeck W.R."/>
            <person name="Johnson J."/>
            <person name="Jones C.D."/>
            <person name="Jordan W.C."/>
            <person name="Karpen G.H."/>
            <person name="Kataoka E."/>
            <person name="Keightley P.D."/>
            <person name="Kheradpour P."/>
            <person name="Kirkness E.F."/>
            <person name="Koerich L.B."/>
            <person name="Kristiansen K."/>
            <person name="Kudrna D."/>
            <person name="Kulathinal R.J."/>
            <person name="Kumar S."/>
            <person name="Kwok R."/>
            <person name="Lander E."/>
            <person name="Langley C.H."/>
            <person name="Lapoint R."/>
            <person name="Lazzaro B.P."/>
            <person name="Lee S.J."/>
            <person name="Levesque L."/>
            <person name="Li R."/>
            <person name="Lin C.F."/>
            <person name="Lin M.F."/>
            <person name="Lindblad-Toh K."/>
            <person name="Llopart A."/>
            <person name="Long M."/>
            <person name="Low L."/>
            <person name="Lozovsky E."/>
            <person name="Lu J."/>
            <person name="Luo M."/>
            <person name="Machado C.A."/>
            <person name="Makalowski W."/>
            <person name="Marzo M."/>
            <person name="Matsuda M."/>
            <person name="Matzkin L."/>
            <person name="McAllister B."/>
            <person name="McBride C.S."/>
            <person name="McKernan B."/>
            <person name="McKernan K."/>
            <person name="Mendez-Lago M."/>
            <person name="Minx P."/>
            <person name="Mollenhauer M.U."/>
            <person name="Montooth K."/>
            <person name="Mount S.M."/>
            <person name="Mu X."/>
            <person name="Myers E."/>
            <person name="Negre B."/>
            <person name="Newfeld S."/>
            <person name="Nielsen R."/>
            <person name="Noor M.A."/>
            <person name="O'Grady P."/>
            <person name="Pachter L."/>
            <person name="Papaceit M."/>
            <person name="Parisi M.J."/>
            <person name="Parisi M."/>
            <person name="Parts L."/>
            <person name="Pedersen J.S."/>
            <person name="Pesole G."/>
            <person name="Phillippy A.M."/>
            <person name="Ponting C.P."/>
            <person name="Pop M."/>
            <person name="Porcelli D."/>
            <person name="Powell J.R."/>
            <person name="Prohaska S."/>
            <person name="Pruitt K."/>
            <person name="Puig M."/>
            <person name="Quesneville H."/>
            <person name="Ram K.R."/>
            <person name="Rand D."/>
            <person name="Rasmussen M.D."/>
            <person name="Reed L.K."/>
            <person name="Reenan R."/>
            <person name="Reily A."/>
            <person name="Remington K.A."/>
            <person name="Rieger T.T."/>
            <person name="Ritchie M.G."/>
            <person name="Robin C."/>
            <person name="Rogers Y.H."/>
            <person name="Rohde C."/>
            <person name="Rozas J."/>
            <person name="Rubenfield M.J."/>
            <person name="Ruiz A."/>
            <person name="Russo S."/>
            <person name="Salzberg S.L."/>
            <person name="Sanchez-Gracia A."/>
            <person name="Saranga D.J."/>
            <person name="Sato H."/>
            <person name="Schaeffer S.W."/>
            <person name="Schatz M.C."/>
            <person name="Schlenke T."/>
            <person name="Schwartz R."/>
            <person name="Segarra C."/>
            <person name="Singh R.S."/>
            <person name="Sirot L."/>
            <person name="Sirota M."/>
            <person name="Sisneros N.B."/>
            <person name="Smith C.D."/>
            <person name="Smith T.F."/>
            <person name="Spieth J."/>
            <person name="Stage D.E."/>
            <person name="Stark A."/>
            <person name="Stephan W."/>
            <person name="Strausberg R.L."/>
            <person name="Strempel S."/>
            <person name="Sturgill D."/>
            <person name="Sutton G."/>
            <person name="Sutton G.G."/>
            <person name="Tao W."/>
            <person name="Teichmann S."/>
            <person name="Tobari Y.N."/>
            <person name="Tomimura Y."/>
            <person name="Tsolas J.M."/>
            <person name="Valente V.L."/>
            <person name="Venter E."/>
            <person name="Venter J.C."/>
            <person name="Vicario S."/>
            <person name="Vieira F.G."/>
            <person name="Vilella A.J."/>
            <person name="Villasante A."/>
            <person name="Walenz B."/>
            <person name="Wang J."/>
            <person name="Wasserman M."/>
            <person name="Watts T."/>
            <person name="Wilson D."/>
            <person name="Wilson R.K."/>
            <person name="Wing R.A."/>
            <person name="Wolfner M.F."/>
            <person name="Wong A."/>
            <person name="Wong G.K."/>
            <person name="Wu C.I."/>
            <person name="Wu G."/>
            <person name="Yamamoto D."/>
            <person name="Yang H.P."/>
            <person name="Yang S.P."/>
            <person name="Yorke J.A."/>
            <person name="Yoshida K."/>
            <person name="Zdobnov E."/>
            <person name="Zhang P."/>
            <person name="Zhang Y."/>
            <person name="Zimin A.V."/>
            <person name="Baldwin J."/>
            <person name="Abdouelleil A."/>
            <person name="Abdulkadir J."/>
            <person name="Abebe A."/>
            <person name="Abera B."/>
            <person name="Abreu J."/>
            <person name="Acer S.C."/>
            <person name="Aftuck L."/>
            <person name="Alexander A."/>
            <person name="An P."/>
            <person name="Anderson E."/>
            <person name="Anderson S."/>
            <person name="Arachi H."/>
            <person name="Azer M."/>
            <person name="Bachantsang P."/>
            <person name="Barry A."/>
            <person name="Bayul T."/>
            <person name="Berlin A."/>
            <person name="Bessette D."/>
            <person name="Bloom T."/>
            <person name="Blye J."/>
            <person name="Boguslavskiy L."/>
            <person name="Bonnet C."/>
            <person name="Boukhgalter B."/>
            <person name="Bourzgui I."/>
            <person name="Brown A."/>
            <person name="Cahill P."/>
            <person name="Channer S."/>
            <person name="Cheshatsang Y."/>
            <person name="Chuda L."/>
            <person name="Citroen M."/>
            <person name="Collymore A."/>
            <person name="Cooke P."/>
            <person name="Costello M."/>
            <person name="D'Aco K."/>
            <person name="Daza R."/>
            <person name="De Haan G."/>
            <person name="DeGray S."/>
            <person name="DeMaso C."/>
            <person name="Dhargay N."/>
            <person name="Dooley K."/>
            <person name="Dooley E."/>
            <person name="Doricent M."/>
            <person name="Dorje P."/>
            <person name="Dorjee K."/>
            <person name="Dupes A."/>
            <person name="Elong R."/>
            <person name="Falk J."/>
            <person name="Farina A."/>
            <person name="Faro S."/>
            <person name="Ferguson D."/>
            <person name="Fisher S."/>
            <person name="Foley C.D."/>
            <person name="Franke A."/>
            <person name="Friedrich D."/>
            <person name="Gadbois L."/>
            <person name="Gearin G."/>
            <person name="Gearin C.R."/>
            <person name="Giannoukos G."/>
            <person name="Goode T."/>
            <person name="Graham J."/>
            <person name="Grandbois E."/>
            <person name="Grewal S."/>
            <person name="Gyaltsen K."/>
            <person name="Hafez N."/>
            <person name="Hagos B."/>
            <person name="Hall J."/>
            <person name="Henson C."/>
            <person name="Hollinger A."/>
            <person name="Honan T."/>
            <person name="Huard M.D."/>
            <person name="Hughes L."/>
            <person name="Hurhula B."/>
            <person name="Husby M.E."/>
            <person name="Kamat A."/>
            <person name="Kanga B."/>
            <person name="Kashin S."/>
            <person name="Khazanovich D."/>
            <person name="Kisner P."/>
            <person name="Lance K."/>
            <person name="Lara M."/>
            <person name="Lee W."/>
            <person name="Lennon N."/>
            <person name="Letendre F."/>
            <person name="LeVine R."/>
            <person name="Lipovsky A."/>
            <person name="Liu X."/>
            <person name="Liu J."/>
            <person name="Liu S."/>
            <person name="Lokyitsang T."/>
            <person name="Lokyitsang Y."/>
            <person name="Lubonja R."/>
            <person name="Lui A."/>
            <person name="MacDonald P."/>
            <person name="Magnisalis V."/>
            <person name="Maru K."/>
            <person name="Matthews C."/>
            <person name="McCusker W."/>
            <person name="McDonough S."/>
            <person name="Mehta T."/>
            <person name="Meldrim J."/>
            <person name="Meneus L."/>
            <person name="Mihai O."/>
            <person name="Mihalev A."/>
            <person name="Mihova T."/>
            <person name="Mittelman R."/>
            <person name="Mlenga V."/>
            <person name="Montmayeur A."/>
            <person name="Mulrain L."/>
            <person name="Navidi A."/>
            <person name="Naylor J."/>
            <person name="Negash T."/>
            <person name="Nguyen T."/>
            <person name="Nguyen N."/>
            <person name="Nicol R."/>
            <person name="Norbu C."/>
            <person name="Norbu N."/>
            <person name="Novod N."/>
            <person name="O'Neill B."/>
            <person name="Osman S."/>
            <person name="Markiewicz E."/>
            <person name="Oyono O.L."/>
            <person name="Patti C."/>
            <person name="Phunkhang P."/>
            <person name="Pierre F."/>
            <person name="Priest M."/>
            <person name="Raghuraman S."/>
            <person name="Rege F."/>
            <person name="Reyes R."/>
            <person name="Rise C."/>
            <person name="Rogov P."/>
            <person name="Ross K."/>
            <person name="Ryan E."/>
            <person name="Settipalli S."/>
            <person name="Shea T."/>
            <person name="Sherpa N."/>
            <person name="Shi L."/>
            <person name="Shih D."/>
            <person name="Sparrow T."/>
            <person name="Spaulding J."/>
            <person name="Stalker J."/>
            <person name="Stange-Thomann N."/>
            <person name="Stavropoulos S."/>
            <person name="Stone C."/>
            <person name="Strader C."/>
            <person name="Tesfaye S."/>
            <person name="Thomson T."/>
            <person name="Thoulutsang Y."/>
            <person name="Thoulutsang D."/>
            <person name="Topham K."/>
            <person name="Topping I."/>
            <person name="Tsamla T."/>
            <person name="Vassiliev H."/>
            <person name="Vo A."/>
            <person name="Wangchuk T."/>
            <person name="Wangdi T."/>
            <person name="Weiand M."/>
            <person name="Wilkinson J."/>
            <person name="Wilson A."/>
            <person name="Yadav S."/>
            <person name="Young G."/>
            <person name="Yu Q."/>
            <person name="Zembek L."/>
            <person name="Zhong D."/>
            <person name="Zimmer A."/>
            <person name="Zwirko Z."/>
            <person name="Jaffe D.B."/>
            <person name="Alvarez P."/>
            <person name="Brockman W."/>
            <person name="Butler J."/>
            <person name="Chin C."/>
            <person name="Gnerre S."/>
            <person name="Grabherr M."/>
            <person name="Kleber M."/>
            <person name="Mauceli E."/>
            <person name="MacCallum I."/>
        </authorList>
    </citation>
    <scope>NUCLEOTIDE SEQUENCE [LARGE SCALE GENOMIC DNA]</scope>
    <source>
        <strain evidence="8">Tucson 14030-0811.24</strain>
    </source>
</reference>
<proteinExistence type="predicted"/>
<dbReference type="SMR" id="B4MMJ9"/>
<evidence type="ECO:0000256" key="1">
    <source>
        <dbReference type="ARBA" id="ARBA00004370"/>
    </source>
</evidence>
<dbReference type="EMBL" id="CH963847">
    <property type="protein sequence ID" value="EDW73344.1"/>
    <property type="molecule type" value="Genomic_DNA"/>
</dbReference>
<evidence type="ECO:0000256" key="6">
    <source>
        <dbReference type="SAM" id="Phobius"/>
    </source>
</evidence>
<accession>B4MMJ9</accession>
<sequence>MTARKPVHSHLSPHPNVTYLDDSNNEYDSEDLEESTNVPGSPKKQATPEVDIREKTTPVKPEKKQKIETRSQSNWGPLPWKILILVAIVAIAYSLWPSPAFKSCSFAKLQKENQQSENVWKALKVGIENMLNKKQVTPNVYLFLYQDPSLEKLTEEIASETSRCFGYEKVIKMDREDFITEGDDYGYAIRRYKEKIEDGKVLAIINLTELPANAARALHTICDTVSPIAEDVVIFLTLKLLKQVNPNKNSVQLALDTLKELWGTQLSSNELDPLIIRVMDQVLHLKS</sequence>
<keyword evidence="2 6" id="KW-0812">Transmembrane</keyword>
<name>B4MMJ9_DROWI</name>
<gene>
    <name evidence="7" type="primary">Dwil\GK16704</name>
    <name evidence="7" type="ORF">Dwil_GK16704</name>
</gene>
<keyword evidence="4 6" id="KW-0472">Membrane</keyword>
<dbReference type="GO" id="GO:0061024">
    <property type="term" value="P:membrane organization"/>
    <property type="evidence" value="ECO:0007669"/>
    <property type="project" value="TreeGrafter"/>
</dbReference>
<dbReference type="Proteomes" id="UP000007798">
    <property type="component" value="Unassembled WGS sequence"/>
</dbReference>
<dbReference type="OMA" id="ELWGTHL"/>
<dbReference type="GO" id="GO:0106083">
    <property type="term" value="C:nuclear membrane protein complex"/>
    <property type="evidence" value="ECO:0007669"/>
    <property type="project" value="EnsemblMetazoa"/>
</dbReference>
<evidence type="ECO:0000256" key="2">
    <source>
        <dbReference type="ARBA" id="ARBA00022692"/>
    </source>
</evidence>
<dbReference type="Gene3D" id="3.40.50.12190">
    <property type="match status" value="1"/>
</dbReference>
<feature type="transmembrane region" description="Helical" evidence="6">
    <location>
        <begin position="78"/>
        <end position="96"/>
    </location>
</feature>
<dbReference type="GO" id="GO:0001671">
    <property type="term" value="F:ATPase activator activity"/>
    <property type="evidence" value="ECO:0007669"/>
    <property type="project" value="InterPro"/>
</dbReference>
<dbReference type="PhylomeDB" id="B4MMJ9"/>
<feature type="compositionally biased region" description="Acidic residues" evidence="5">
    <location>
        <begin position="23"/>
        <end position="34"/>
    </location>
</feature>
<evidence type="ECO:0000256" key="3">
    <source>
        <dbReference type="ARBA" id="ARBA00022989"/>
    </source>
</evidence>
<dbReference type="InterPro" id="IPR038599">
    <property type="entry name" value="LAP1C-like_C_sf"/>
</dbReference>
<dbReference type="FunCoup" id="B4MMJ9">
    <property type="interactions" value="24"/>
</dbReference>
<dbReference type="PANTHER" id="PTHR18843:SF7">
    <property type="entry name" value="LAMINA-ASSOCIATED POLYPEPTIDE 1B ISOFORM 1-RELATED"/>
    <property type="match status" value="1"/>
</dbReference>
<dbReference type="AlphaFoldDB" id="B4MMJ9"/>
<comment type="subcellular location">
    <subcellularLocation>
        <location evidence="1">Membrane</location>
    </subcellularLocation>
</comment>
<evidence type="ECO:0000313" key="8">
    <source>
        <dbReference type="Proteomes" id="UP000007798"/>
    </source>
</evidence>
<dbReference type="PANTHER" id="PTHR18843">
    <property type="entry name" value="TORSIN-1A-INTERACTING PROTEIN"/>
    <property type="match status" value="1"/>
</dbReference>
<dbReference type="HOGENOM" id="CLU_072165_1_0_1"/>
<dbReference type="InParanoid" id="B4MMJ9"/>
<dbReference type="eggNOG" id="ENOG502S7FT">
    <property type="taxonomic scope" value="Eukaryota"/>
</dbReference>
<evidence type="ECO:0000313" key="7">
    <source>
        <dbReference type="EMBL" id="EDW73344.1"/>
    </source>
</evidence>
<evidence type="ECO:0000256" key="4">
    <source>
        <dbReference type="ARBA" id="ARBA00023136"/>
    </source>
</evidence>